<evidence type="ECO:0000313" key="2">
    <source>
        <dbReference type="Proteomes" id="UP000230709"/>
    </source>
</evidence>
<protein>
    <submittedName>
        <fullName evidence="1">Uncharacterized protein</fullName>
    </submittedName>
</protein>
<gene>
    <name evidence="1" type="ORF">CQW49_08295</name>
</gene>
<dbReference type="AlphaFoldDB" id="A0A2D2CZ17"/>
<accession>A0A2D2CZ17</accession>
<dbReference type="Proteomes" id="UP000230709">
    <property type="component" value="Chromosome"/>
</dbReference>
<dbReference type="EMBL" id="CP023737">
    <property type="protein sequence ID" value="ATQ67889.1"/>
    <property type="molecule type" value="Genomic_DNA"/>
</dbReference>
<keyword evidence="2" id="KW-1185">Reference proteome</keyword>
<proteinExistence type="predicted"/>
<evidence type="ECO:0000313" key="1">
    <source>
        <dbReference type="EMBL" id="ATQ67889.1"/>
    </source>
</evidence>
<sequence>MVLMSSGVASADEAAGAAPKRLLPMFPSWVVGVDGGSEAPLSEGDIGPEAVVVKHKSQDSATAITDR</sequence>
<name>A0A2D2CZ17_METT3</name>
<organism evidence="1 2">
    <name type="scientific">Methylosinus trichosporium (strain ATCC 35070 / NCIMB 11131 / UNIQEM 75 / OB3b)</name>
    <dbReference type="NCBI Taxonomy" id="595536"/>
    <lineage>
        <taxon>Bacteria</taxon>
        <taxon>Pseudomonadati</taxon>
        <taxon>Pseudomonadota</taxon>
        <taxon>Alphaproteobacteria</taxon>
        <taxon>Hyphomicrobiales</taxon>
        <taxon>Methylocystaceae</taxon>
        <taxon>Methylosinus</taxon>
    </lineage>
</organism>
<reference evidence="2" key="1">
    <citation type="submission" date="2017-10" db="EMBL/GenBank/DDBJ databases">
        <title>Completed PacBio SMRT sequence of Methylosinus trichosporium OB3b reveals presence of a third large plasmid.</title>
        <authorList>
            <person name="Charles T.C."/>
            <person name="Lynch M.D.J."/>
            <person name="Heil J.R."/>
            <person name="Cheng J."/>
        </authorList>
    </citation>
    <scope>NUCLEOTIDE SEQUENCE [LARGE SCALE GENOMIC DNA]</scope>
    <source>
        <strain evidence="2">OB3b</strain>
    </source>
</reference>
<dbReference type="KEGG" id="mtw:CQW49_08295"/>